<evidence type="ECO:0000256" key="5">
    <source>
        <dbReference type="SAM" id="Phobius"/>
    </source>
</evidence>
<keyword evidence="1" id="KW-0808">Transferase</keyword>
<dbReference type="OrthoDB" id="9760839at2"/>
<keyword evidence="4" id="KW-0175">Coiled coil</keyword>
<dbReference type="InterPro" id="IPR005467">
    <property type="entry name" value="His_kinase_dom"/>
</dbReference>
<dbReference type="CDD" id="cd16917">
    <property type="entry name" value="HATPase_UhpB-NarQ-NarX-like"/>
    <property type="match status" value="1"/>
</dbReference>
<evidence type="ECO:0000256" key="4">
    <source>
        <dbReference type="SAM" id="Coils"/>
    </source>
</evidence>
<evidence type="ECO:0000256" key="1">
    <source>
        <dbReference type="ARBA" id="ARBA00022679"/>
    </source>
</evidence>
<dbReference type="Pfam" id="PF02518">
    <property type="entry name" value="HATPase_c"/>
    <property type="match status" value="1"/>
</dbReference>
<gene>
    <name evidence="7" type="ORF">SAMN05192553_102384</name>
</gene>
<dbReference type="Proteomes" id="UP000199403">
    <property type="component" value="Unassembled WGS sequence"/>
</dbReference>
<feature type="domain" description="Histidine kinase" evidence="6">
    <location>
        <begin position="167"/>
        <end position="254"/>
    </location>
</feature>
<feature type="transmembrane region" description="Helical" evidence="5">
    <location>
        <begin position="6"/>
        <end position="32"/>
    </location>
</feature>
<reference evidence="8" key="1">
    <citation type="submission" date="2016-10" db="EMBL/GenBank/DDBJ databases">
        <authorList>
            <person name="Varghese N."/>
            <person name="Submissions S."/>
        </authorList>
    </citation>
    <scope>NUCLEOTIDE SEQUENCE [LARGE SCALE GENOMIC DNA]</scope>
    <source>
        <strain evidence="8">IBRC-M 10761</strain>
    </source>
</reference>
<dbReference type="STRING" id="1416801.SAMN05192553_102384"/>
<evidence type="ECO:0000259" key="6">
    <source>
        <dbReference type="PROSITE" id="PS50109"/>
    </source>
</evidence>
<keyword evidence="3" id="KW-0902">Two-component regulatory system</keyword>
<keyword evidence="5" id="KW-1133">Transmembrane helix</keyword>
<dbReference type="EMBL" id="FNZH01000002">
    <property type="protein sequence ID" value="SEJ10175.1"/>
    <property type="molecule type" value="Genomic_DNA"/>
</dbReference>
<evidence type="ECO:0000313" key="7">
    <source>
        <dbReference type="EMBL" id="SEJ10175.1"/>
    </source>
</evidence>
<keyword evidence="8" id="KW-1185">Reference proteome</keyword>
<dbReference type="InterPro" id="IPR003594">
    <property type="entry name" value="HATPase_dom"/>
</dbReference>
<organism evidence="7 8">
    <name type="scientific">Cyclobacterium xiamenense</name>
    <dbReference type="NCBI Taxonomy" id="1297121"/>
    <lineage>
        <taxon>Bacteria</taxon>
        <taxon>Pseudomonadati</taxon>
        <taxon>Bacteroidota</taxon>
        <taxon>Cytophagia</taxon>
        <taxon>Cytophagales</taxon>
        <taxon>Cyclobacteriaceae</taxon>
        <taxon>Cyclobacterium</taxon>
    </lineage>
</organism>
<keyword evidence="2 7" id="KW-0418">Kinase</keyword>
<dbReference type="SMART" id="SM00387">
    <property type="entry name" value="HATPase_c"/>
    <property type="match status" value="1"/>
</dbReference>
<name>A0A1H6WCX7_9BACT</name>
<evidence type="ECO:0000256" key="3">
    <source>
        <dbReference type="ARBA" id="ARBA00023012"/>
    </source>
</evidence>
<accession>A0A1H6WCX7</accession>
<dbReference type="PROSITE" id="PS50109">
    <property type="entry name" value="HIS_KIN"/>
    <property type="match status" value="1"/>
</dbReference>
<evidence type="ECO:0000256" key="2">
    <source>
        <dbReference type="ARBA" id="ARBA00022777"/>
    </source>
</evidence>
<dbReference type="RefSeq" id="WP_092171215.1">
    <property type="nucleotide sequence ID" value="NZ_FNZH01000002.1"/>
</dbReference>
<feature type="coiled-coil region" evidence="4">
    <location>
        <begin position="41"/>
        <end position="68"/>
    </location>
</feature>
<dbReference type="PANTHER" id="PTHR24421:SF59">
    <property type="entry name" value="OXYGEN SENSOR HISTIDINE KINASE NREB"/>
    <property type="match status" value="1"/>
</dbReference>
<dbReference type="Gene3D" id="3.30.565.10">
    <property type="entry name" value="Histidine kinase-like ATPase, C-terminal domain"/>
    <property type="match status" value="1"/>
</dbReference>
<dbReference type="InterPro" id="IPR036890">
    <property type="entry name" value="HATPase_C_sf"/>
</dbReference>
<keyword evidence="5" id="KW-0472">Membrane</keyword>
<dbReference type="PANTHER" id="PTHR24421">
    <property type="entry name" value="NITRATE/NITRITE SENSOR PROTEIN NARX-RELATED"/>
    <property type="match status" value="1"/>
</dbReference>
<keyword evidence="5" id="KW-0812">Transmembrane</keyword>
<evidence type="ECO:0000313" key="8">
    <source>
        <dbReference type="Proteomes" id="UP000199403"/>
    </source>
</evidence>
<dbReference type="InterPro" id="IPR050482">
    <property type="entry name" value="Sensor_HK_TwoCompSys"/>
</dbReference>
<dbReference type="GO" id="GO:0000160">
    <property type="term" value="P:phosphorelay signal transduction system"/>
    <property type="evidence" value="ECO:0007669"/>
    <property type="project" value="UniProtKB-KW"/>
</dbReference>
<dbReference type="GO" id="GO:0016301">
    <property type="term" value="F:kinase activity"/>
    <property type="evidence" value="ECO:0007669"/>
    <property type="project" value="UniProtKB-KW"/>
</dbReference>
<dbReference type="AlphaFoldDB" id="A0A1H6WCX7"/>
<sequence>MEDNALPTFLAILTGVVLMVIMAVFIVTIVIVHRQRQIKNRHRIQLLKADYENTILNAEKEMREQTLLFVSQELHDNIGQLLSLAKLVLNNPDGSGLYEGKKLINQIIREVRSLSRSINKDYLNALKFEDFLTDELGKIEKSGFCKTAFEKTSDYFDRLEGDKKLVVIRMVQECLNNAMKHASPKLISIHLVEEGGIPTLLIRDDGVGFDTANASSGLGIKNLKSRIKAINGQVEVVSASNEGTQIKIQLEESIEANDDN</sequence>
<dbReference type="SUPFAM" id="SSF55874">
    <property type="entry name" value="ATPase domain of HSP90 chaperone/DNA topoisomerase II/histidine kinase"/>
    <property type="match status" value="1"/>
</dbReference>
<proteinExistence type="predicted"/>
<protein>
    <submittedName>
        <fullName evidence="7">Signal transduction histidine kinase</fullName>
    </submittedName>
</protein>